<organism evidence="2 3">
    <name type="scientific">Cajanus cajan</name>
    <name type="common">Pigeon pea</name>
    <name type="synonym">Cajanus indicus</name>
    <dbReference type="NCBI Taxonomy" id="3821"/>
    <lineage>
        <taxon>Eukaryota</taxon>
        <taxon>Viridiplantae</taxon>
        <taxon>Streptophyta</taxon>
        <taxon>Embryophyta</taxon>
        <taxon>Tracheophyta</taxon>
        <taxon>Spermatophyta</taxon>
        <taxon>Magnoliopsida</taxon>
        <taxon>eudicotyledons</taxon>
        <taxon>Gunneridae</taxon>
        <taxon>Pentapetalae</taxon>
        <taxon>rosids</taxon>
        <taxon>fabids</taxon>
        <taxon>Fabales</taxon>
        <taxon>Fabaceae</taxon>
        <taxon>Papilionoideae</taxon>
        <taxon>50 kb inversion clade</taxon>
        <taxon>NPAAA clade</taxon>
        <taxon>indigoferoid/millettioid clade</taxon>
        <taxon>Phaseoleae</taxon>
        <taxon>Cajanus</taxon>
    </lineage>
</organism>
<dbReference type="EMBL" id="KQ484110">
    <property type="protein sequence ID" value="KYP37400.1"/>
    <property type="molecule type" value="Genomic_DNA"/>
</dbReference>
<protein>
    <recommendedName>
        <fullName evidence="1">Retrovirus-related Pol polyprotein from transposon TNT 1-94-like beta-barrel domain-containing protein</fullName>
    </recommendedName>
</protein>
<dbReference type="Pfam" id="PF22936">
    <property type="entry name" value="Pol_BBD"/>
    <property type="match status" value="1"/>
</dbReference>
<evidence type="ECO:0000313" key="2">
    <source>
        <dbReference type="EMBL" id="KYP37400.1"/>
    </source>
</evidence>
<dbReference type="InterPro" id="IPR054722">
    <property type="entry name" value="PolX-like_BBD"/>
</dbReference>
<reference evidence="2" key="1">
    <citation type="journal article" date="2012" name="Nat. Biotechnol.">
        <title>Draft genome sequence of pigeonpea (Cajanus cajan), an orphan legume crop of resource-poor farmers.</title>
        <authorList>
            <person name="Varshney R.K."/>
            <person name="Chen W."/>
            <person name="Li Y."/>
            <person name="Bharti A.K."/>
            <person name="Saxena R.K."/>
            <person name="Schlueter J.A."/>
            <person name="Donoghue M.T."/>
            <person name="Azam S."/>
            <person name="Fan G."/>
            <person name="Whaley A.M."/>
            <person name="Farmer A.D."/>
            <person name="Sheridan J."/>
            <person name="Iwata A."/>
            <person name="Tuteja R."/>
            <person name="Penmetsa R.V."/>
            <person name="Wu W."/>
            <person name="Upadhyaya H.D."/>
            <person name="Yang S.P."/>
            <person name="Shah T."/>
            <person name="Saxena K.B."/>
            <person name="Michael T."/>
            <person name="McCombie W.R."/>
            <person name="Yang B."/>
            <person name="Zhang G."/>
            <person name="Yang H."/>
            <person name="Wang J."/>
            <person name="Spillane C."/>
            <person name="Cook D.R."/>
            <person name="May G.D."/>
            <person name="Xu X."/>
            <person name="Jackson S.A."/>
        </authorList>
    </citation>
    <scope>NUCLEOTIDE SEQUENCE [LARGE SCALE GENOMIC DNA]</scope>
</reference>
<name>A0A151R4C3_CAJCA</name>
<dbReference type="Gramene" id="C.cajan_39613.t">
    <property type="protein sequence ID" value="C.cajan_39613.t"/>
    <property type="gene ID" value="C.cajan_39613"/>
</dbReference>
<keyword evidence="3" id="KW-1185">Reference proteome</keyword>
<evidence type="ECO:0000313" key="3">
    <source>
        <dbReference type="Proteomes" id="UP000075243"/>
    </source>
</evidence>
<evidence type="ECO:0000259" key="1">
    <source>
        <dbReference type="Pfam" id="PF22936"/>
    </source>
</evidence>
<accession>A0A151R4C3</accession>
<dbReference type="OMA" id="RCAILEK"/>
<feature type="domain" description="Retrovirus-related Pol polyprotein from transposon TNT 1-94-like beta-barrel" evidence="1">
    <location>
        <begin position="40"/>
        <end position="111"/>
    </location>
</feature>
<dbReference type="AlphaFoldDB" id="A0A151R4C3"/>
<proteinExistence type="predicted"/>
<gene>
    <name evidence="2" type="ORF">KK1_041410</name>
</gene>
<sequence length="360" mass="41098">MRTLLSKLEKHKCVCSLAYLDKFPLSFGLNVSDTPFNHYWILDSGTTNHMTPLAQHYSTYFPCPSNQKIVTEDGTLITVAGQGNIQINPLIILKDVLHVPKLSTNLVSITSHPKKFVSGDVTFNEQEGYFNQPYLQGESFQEDKESNYGFPTLPDLIDLTIEPKPNQIEVVPSETSQGRSSHVQESNSTPQKKVIIFSPTMQVEIETQNDLDLLIAIRKGTRKCTKQPLYPLSNYLSFKNFSPAQKTFLVNLNSTLVPNTLSEALFDRKWRQAMDVEMEALEKNNTWELVTLPIGKRPVGRKWIYIVKYVRTMVAKQGTKTVPKYVNQLESLWMEVNHYMVIKAKCSKNSAILREYIEQD</sequence>
<dbReference type="Proteomes" id="UP000075243">
    <property type="component" value="Unassembled WGS sequence"/>
</dbReference>